<dbReference type="AlphaFoldDB" id="B2A653"/>
<gene>
    <name evidence="2" type="ordered locus">Nther_1899</name>
</gene>
<dbReference type="InterPro" id="IPR004323">
    <property type="entry name" value="Ion_tolerance_CutA"/>
</dbReference>
<dbReference type="OrthoDB" id="37622at2"/>
<dbReference type="Proteomes" id="UP000001683">
    <property type="component" value="Chromosome"/>
</dbReference>
<evidence type="ECO:0000313" key="2">
    <source>
        <dbReference type="EMBL" id="ACB85470.1"/>
    </source>
</evidence>
<dbReference type="GO" id="GO:0010038">
    <property type="term" value="P:response to metal ion"/>
    <property type="evidence" value="ECO:0007669"/>
    <property type="project" value="InterPro"/>
</dbReference>
<dbReference type="InterPro" id="IPR011322">
    <property type="entry name" value="N-reg_PII-like_a/b"/>
</dbReference>
<reference evidence="2 3" key="2">
    <citation type="journal article" date="2011" name="J. Bacteriol.">
        <title>Complete genome sequence of the anaerobic, halophilic alkalithermophile Natranaerobius thermophilus JW/NM-WN-LF.</title>
        <authorList>
            <person name="Zhao B."/>
            <person name="Mesbah N.M."/>
            <person name="Dalin E."/>
            <person name="Goodwin L."/>
            <person name="Nolan M."/>
            <person name="Pitluck S."/>
            <person name="Chertkov O."/>
            <person name="Brettin T.S."/>
            <person name="Han J."/>
            <person name="Larimer F.W."/>
            <person name="Land M.L."/>
            <person name="Hauser L."/>
            <person name="Kyrpides N."/>
            <person name="Wiegel J."/>
        </authorList>
    </citation>
    <scope>NUCLEOTIDE SEQUENCE [LARGE SCALE GENOMIC DNA]</scope>
    <source>
        <strain evidence="3">ATCC BAA-1301 / DSM 18059 / JW/NM-WN-LF</strain>
    </source>
</reference>
<organism evidence="2 3">
    <name type="scientific">Natranaerobius thermophilus (strain ATCC BAA-1301 / DSM 18059 / JW/NM-WN-LF)</name>
    <dbReference type="NCBI Taxonomy" id="457570"/>
    <lineage>
        <taxon>Bacteria</taxon>
        <taxon>Bacillati</taxon>
        <taxon>Bacillota</taxon>
        <taxon>Clostridia</taxon>
        <taxon>Natranaerobiales</taxon>
        <taxon>Natranaerobiaceae</taxon>
        <taxon>Natranaerobius</taxon>
    </lineage>
</organism>
<sequence length="106" mass="12354">MSRSMFYITAESMEDAEQLAKQLVEDRLVACVNVIPKIKSFFYWEGEAQSEEEVLLFGKTKTETVSKLVERVKELHPYDVPCVVTWEMKDGNPDFLKWIDDEVNQC</sequence>
<dbReference type="InParanoid" id="B2A653"/>
<dbReference type="STRING" id="457570.Nther_1899"/>
<dbReference type="PANTHER" id="PTHR23419:SF8">
    <property type="entry name" value="FI09726P"/>
    <property type="match status" value="1"/>
</dbReference>
<dbReference type="EMBL" id="CP001034">
    <property type="protein sequence ID" value="ACB85470.1"/>
    <property type="molecule type" value="Genomic_DNA"/>
</dbReference>
<accession>B2A653</accession>
<dbReference type="eggNOG" id="COG1324">
    <property type="taxonomic scope" value="Bacteria"/>
</dbReference>
<dbReference type="Pfam" id="PF03091">
    <property type="entry name" value="CutA1"/>
    <property type="match status" value="1"/>
</dbReference>
<evidence type="ECO:0000256" key="1">
    <source>
        <dbReference type="ARBA" id="ARBA00010169"/>
    </source>
</evidence>
<dbReference type="Gene3D" id="3.30.70.120">
    <property type="match status" value="1"/>
</dbReference>
<dbReference type="InterPro" id="IPR015867">
    <property type="entry name" value="N-reg_PII/ATP_PRibTrfase_C"/>
</dbReference>
<dbReference type="PANTHER" id="PTHR23419">
    <property type="entry name" value="DIVALENT CATION TOLERANCE CUTA-RELATED"/>
    <property type="match status" value="1"/>
</dbReference>
<keyword evidence="3" id="KW-1185">Reference proteome</keyword>
<protein>
    <submittedName>
        <fullName evidence="2">CutA1 divalent ion tolerance protein</fullName>
    </submittedName>
</protein>
<dbReference type="GO" id="GO:0005507">
    <property type="term" value="F:copper ion binding"/>
    <property type="evidence" value="ECO:0007669"/>
    <property type="project" value="TreeGrafter"/>
</dbReference>
<dbReference type="KEGG" id="nth:Nther_1899"/>
<evidence type="ECO:0000313" key="3">
    <source>
        <dbReference type="Proteomes" id="UP000001683"/>
    </source>
</evidence>
<dbReference type="SUPFAM" id="SSF54913">
    <property type="entry name" value="GlnB-like"/>
    <property type="match status" value="1"/>
</dbReference>
<reference evidence="2 3" key="1">
    <citation type="submission" date="2008-04" db="EMBL/GenBank/DDBJ databases">
        <title>Complete sequence of chromosome of Natranaerobius thermophilus JW/NM-WN-LF.</title>
        <authorList>
            <consortium name="US DOE Joint Genome Institute"/>
            <person name="Copeland A."/>
            <person name="Lucas S."/>
            <person name="Lapidus A."/>
            <person name="Glavina del Rio T."/>
            <person name="Dalin E."/>
            <person name="Tice H."/>
            <person name="Bruce D."/>
            <person name="Goodwin L."/>
            <person name="Pitluck S."/>
            <person name="Chertkov O."/>
            <person name="Brettin T."/>
            <person name="Detter J.C."/>
            <person name="Han C."/>
            <person name="Kuske C.R."/>
            <person name="Schmutz J."/>
            <person name="Larimer F."/>
            <person name="Land M."/>
            <person name="Hauser L."/>
            <person name="Kyrpides N."/>
            <person name="Lykidis A."/>
            <person name="Mesbah N.M."/>
            <person name="Wiegel J."/>
        </authorList>
    </citation>
    <scope>NUCLEOTIDE SEQUENCE [LARGE SCALE GENOMIC DNA]</scope>
    <source>
        <strain evidence="3">ATCC BAA-1301 / DSM 18059 / JW/NM-WN-LF</strain>
    </source>
</reference>
<dbReference type="HOGENOM" id="CLU_098807_3_1_9"/>
<proteinExistence type="inferred from homology"/>
<comment type="similarity">
    <text evidence="1">Belongs to the CutA family.</text>
</comment>
<dbReference type="RefSeq" id="WP_012448334.1">
    <property type="nucleotide sequence ID" value="NC_010718.1"/>
</dbReference>
<name>B2A653_NATTJ</name>